<protein>
    <submittedName>
        <fullName evidence="1">Uncharacterized protein</fullName>
    </submittedName>
</protein>
<proteinExistence type="predicted"/>
<evidence type="ECO:0000313" key="2">
    <source>
        <dbReference type="Proteomes" id="UP000652761"/>
    </source>
</evidence>
<dbReference type="Proteomes" id="UP000652761">
    <property type="component" value="Unassembled WGS sequence"/>
</dbReference>
<evidence type="ECO:0000313" key="1">
    <source>
        <dbReference type="EMBL" id="MQL96054.1"/>
    </source>
</evidence>
<comment type="caution">
    <text evidence="1">The sequence shown here is derived from an EMBL/GenBank/DDBJ whole genome shotgun (WGS) entry which is preliminary data.</text>
</comment>
<dbReference type="AlphaFoldDB" id="A0A843VSR5"/>
<sequence>MTLYQNLNVLIRNPMSGLTPVRVRRRPPDRDCPICRLLGSDCDSLPVATKKATGEPSRSQNPICKPCRDPLQALSLPALPLSQSLLAYVAFTGFLTNDLYTFLAISTFHCSRIPLERRAPVFIYTLYLACGELSVGYSFRRTSEPLHKASVSLLCPWIPTWSTSWLYPNTYDTL</sequence>
<dbReference type="EMBL" id="NMUH01001870">
    <property type="protein sequence ID" value="MQL96054.1"/>
    <property type="molecule type" value="Genomic_DNA"/>
</dbReference>
<keyword evidence="2" id="KW-1185">Reference proteome</keyword>
<reference evidence="1" key="1">
    <citation type="submission" date="2017-07" db="EMBL/GenBank/DDBJ databases">
        <title>Taro Niue Genome Assembly and Annotation.</title>
        <authorList>
            <person name="Atibalentja N."/>
            <person name="Keating K."/>
            <person name="Fields C.J."/>
        </authorList>
    </citation>
    <scope>NUCLEOTIDE SEQUENCE</scope>
    <source>
        <strain evidence="1">Niue_2</strain>
        <tissue evidence="1">Leaf</tissue>
    </source>
</reference>
<accession>A0A843VSR5</accession>
<organism evidence="1 2">
    <name type="scientific">Colocasia esculenta</name>
    <name type="common">Wild taro</name>
    <name type="synonym">Arum esculentum</name>
    <dbReference type="NCBI Taxonomy" id="4460"/>
    <lineage>
        <taxon>Eukaryota</taxon>
        <taxon>Viridiplantae</taxon>
        <taxon>Streptophyta</taxon>
        <taxon>Embryophyta</taxon>
        <taxon>Tracheophyta</taxon>
        <taxon>Spermatophyta</taxon>
        <taxon>Magnoliopsida</taxon>
        <taxon>Liliopsida</taxon>
        <taxon>Araceae</taxon>
        <taxon>Aroideae</taxon>
        <taxon>Colocasieae</taxon>
        <taxon>Colocasia</taxon>
    </lineage>
</organism>
<gene>
    <name evidence="1" type="ORF">Taro_028722</name>
</gene>
<name>A0A843VSR5_COLES</name>